<reference evidence="3" key="1">
    <citation type="submission" date="2015-07" db="EMBL/GenBank/DDBJ databases">
        <title>Transcriptome Assembly of Anthurium amnicola.</title>
        <authorList>
            <person name="Suzuki J."/>
        </authorList>
    </citation>
    <scope>NUCLEOTIDE SEQUENCE</scope>
</reference>
<evidence type="ECO:0000256" key="2">
    <source>
        <dbReference type="SAM" id="Phobius"/>
    </source>
</evidence>
<evidence type="ECO:0000256" key="1">
    <source>
        <dbReference type="SAM" id="MobiDB-lite"/>
    </source>
</evidence>
<dbReference type="PANTHER" id="PTHR37706:SF2">
    <property type="entry name" value="TRANSMEMBRANE PROTEIN"/>
    <property type="match status" value="1"/>
</dbReference>
<organism evidence="3">
    <name type="scientific">Anthurium amnicola</name>
    <dbReference type="NCBI Taxonomy" id="1678845"/>
    <lineage>
        <taxon>Eukaryota</taxon>
        <taxon>Viridiplantae</taxon>
        <taxon>Streptophyta</taxon>
        <taxon>Embryophyta</taxon>
        <taxon>Tracheophyta</taxon>
        <taxon>Spermatophyta</taxon>
        <taxon>Magnoliopsida</taxon>
        <taxon>Liliopsida</taxon>
        <taxon>Araceae</taxon>
        <taxon>Pothoideae</taxon>
        <taxon>Potheae</taxon>
        <taxon>Anthurium</taxon>
    </lineage>
</organism>
<feature type="region of interest" description="Disordered" evidence="1">
    <location>
        <begin position="68"/>
        <end position="98"/>
    </location>
</feature>
<feature type="non-terminal residue" evidence="3">
    <location>
        <position position="1"/>
    </location>
</feature>
<dbReference type="PANTHER" id="PTHR37706">
    <property type="entry name" value="TRANSMEMBRANE PROTEIN"/>
    <property type="match status" value="1"/>
</dbReference>
<keyword evidence="2" id="KW-0812">Transmembrane</keyword>
<protein>
    <submittedName>
        <fullName evidence="3">Uncharacterized protein</fullName>
    </submittedName>
</protein>
<evidence type="ECO:0000313" key="3">
    <source>
        <dbReference type="EMBL" id="JAT59389.1"/>
    </source>
</evidence>
<keyword evidence="2" id="KW-0472">Membrane</keyword>
<accession>A0A1D1YXS0</accession>
<gene>
    <name evidence="3" type="ORF">g.49196</name>
</gene>
<dbReference type="AlphaFoldDB" id="A0A1D1YXS0"/>
<keyword evidence="2" id="KW-1133">Transmembrane helix</keyword>
<dbReference type="EMBL" id="GDJX01008547">
    <property type="protein sequence ID" value="JAT59389.1"/>
    <property type="molecule type" value="Transcribed_RNA"/>
</dbReference>
<name>A0A1D1YXS0_9ARAE</name>
<feature type="region of interest" description="Disordered" evidence="1">
    <location>
        <begin position="16"/>
        <end position="35"/>
    </location>
</feature>
<proteinExistence type="predicted"/>
<feature type="compositionally biased region" description="Pro residues" evidence="1">
    <location>
        <begin position="82"/>
        <end position="91"/>
    </location>
</feature>
<sequence>QETVAVRLTEAVMAAASTSPSSLLPSSSAKPASLTTPLDGRVAAWLRRGFPPSRPSLLLRPSPLLQLRRFPSPPRRRDAAAGPPPPLPEPPFGEDGDSAAAGLGESFYRIHDTVRIFFAVLFWMSLFFWASAWDGRDNIRPNKRSRR</sequence>
<feature type="transmembrane region" description="Helical" evidence="2">
    <location>
        <begin position="116"/>
        <end position="133"/>
    </location>
</feature>